<dbReference type="Gene3D" id="3.50.50.60">
    <property type="entry name" value="FAD/NAD(P)-binding domain"/>
    <property type="match status" value="1"/>
</dbReference>
<dbReference type="InterPro" id="IPR050464">
    <property type="entry name" value="Zeta_carotene_desat/Oxidored"/>
</dbReference>
<dbReference type="InterPro" id="IPR002937">
    <property type="entry name" value="Amino_oxidase"/>
</dbReference>
<reference evidence="2 3" key="1">
    <citation type="journal article" date="2015" name="Nature">
        <title>rRNA introns, odd ribosomes, and small enigmatic genomes across a large radiation of phyla.</title>
        <authorList>
            <person name="Brown C.T."/>
            <person name="Hug L.A."/>
            <person name="Thomas B.C."/>
            <person name="Sharon I."/>
            <person name="Castelle C.J."/>
            <person name="Singh A."/>
            <person name="Wilkins M.J."/>
            <person name="Williams K.H."/>
            <person name="Banfield J.F."/>
        </authorList>
    </citation>
    <scope>NUCLEOTIDE SEQUENCE [LARGE SCALE GENOMIC DNA]</scope>
</reference>
<protein>
    <submittedName>
        <fullName evidence="2">Amine oxidase</fullName>
    </submittedName>
</protein>
<sequence length="366" mass="41661">MRIAIIGGGFTGLSAAVRLVDSGKEVVVFESADSLGGLAGCFKPKHWNWCLENYYHHIFTNDKDIIAMAEKVGEPAKFKVPVTTSFIKGKEIQLDTPISLLKFSELSILSRIRMGAGLLILKLIPNGVFLERFRVVKFLPWLLGKEGYREIWEKLMKAKFGPYVNQINMAWFWSRVAKRTKSLGYFDGSFLRLLEAMGKYVQTKGGEVRLGRAVKGVEKKSEGWMVDGESFDGVIITTPAPITQKIAPNSGVRWPVLDYLWGQTLVLELKNKVIDGYWMNILEKNWPFLVAVEHTNFVDKKNYGGDVVMYLGNYLPDGDKRLEMKEGELLELFLPYLKKINPGFEKSWVRNMWTFKAPYAQPVFPI</sequence>
<name>A0A0G1GWY6_9BACT</name>
<dbReference type="EMBL" id="LCHQ01000013">
    <property type="protein sequence ID" value="KKT38728.1"/>
    <property type="molecule type" value="Genomic_DNA"/>
</dbReference>
<evidence type="ECO:0000313" key="2">
    <source>
        <dbReference type="EMBL" id="KKT38728.1"/>
    </source>
</evidence>
<dbReference type="Proteomes" id="UP000034097">
    <property type="component" value="Unassembled WGS sequence"/>
</dbReference>
<comment type="caution">
    <text evidence="2">The sequence shown here is derived from an EMBL/GenBank/DDBJ whole genome shotgun (WGS) entry which is preliminary data.</text>
</comment>
<dbReference type="PRINTS" id="PR00419">
    <property type="entry name" value="ADXRDTASE"/>
</dbReference>
<dbReference type="AlphaFoldDB" id="A0A0G1GWY6"/>
<organism evidence="2 3">
    <name type="scientific">Candidatus Collierbacteria bacterium GW2011_GWF1_44_12</name>
    <dbReference type="NCBI Taxonomy" id="1618402"/>
    <lineage>
        <taxon>Bacteria</taxon>
        <taxon>Candidatus Collieribacteriota</taxon>
    </lineage>
</organism>
<dbReference type="PANTHER" id="PTHR42923:SF46">
    <property type="entry name" value="AMINE OXIDASE"/>
    <property type="match status" value="1"/>
</dbReference>
<dbReference type="PANTHER" id="PTHR42923">
    <property type="entry name" value="PROTOPORPHYRINOGEN OXIDASE"/>
    <property type="match status" value="1"/>
</dbReference>
<dbReference type="NCBIfam" id="NF005560">
    <property type="entry name" value="PRK07233.1"/>
    <property type="match status" value="1"/>
</dbReference>
<dbReference type="GO" id="GO:0016491">
    <property type="term" value="F:oxidoreductase activity"/>
    <property type="evidence" value="ECO:0007669"/>
    <property type="project" value="InterPro"/>
</dbReference>
<gene>
    <name evidence="2" type="ORF">UW26_C0013G0001</name>
</gene>
<feature type="non-terminal residue" evidence="2">
    <location>
        <position position="366"/>
    </location>
</feature>
<feature type="domain" description="Amine oxidase" evidence="1">
    <location>
        <begin position="10"/>
        <end position="354"/>
    </location>
</feature>
<dbReference type="InterPro" id="IPR036188">
    <property type="entry name" value="FAD/NAD-bd_sf"/>
</dbReference>
<proteinExistence type="predicted"/>
<evidence type="ECO:0000313" key="3">
    <source>
        <dbReference type="Proteomes" id="UP000034097"/>
    </source>
</evidence>
<evidence type="ECO:0000259" key="1">
    <source>
        <dbReference type="Pfam" id="PF01593"/>
    </source>
</evidence>
<accession>A0A0G1GWY6</accession>
<dbReference type="Pfam" id="PF01593">
    <property type="entry name" value="Amino_oxidase"/>
    <property type="match status" value="1"/>
</dbReference>
<dbReference type="SUPFAM" id="SSF51905">
    <property type="entry name" value="FAD/NAD(P)-binding domain"/>
    <property type="match status" value="1"/>
</dbReference>